<gene>
    <name evidence="2" type="ORF">VCS650_LOCUS35886</name>
</gene>
<evidence type="ECO:0000313" key="2">
    <source>
        <dbReference type="EMBL" id="CAF1389864.1"/>
    </source>
</evidence>
<reference evidence="2" key="1">
    <citation type="submission" date="2021-02" db="EMBL/GenBank/DDBJ databases">
        <authorList>
            <person name="Nowell W R."/>
        </authorList>
    </citation>
    <scope>NUCLEOTIDE SEQUENCE</scope>
</reference>
<dbReference type="Proteomes" id="UP000663891">
    <property type="component" value="Unassembled WGS sequence"/>
</dbReference>
<comment type="caution">
    <text evidence="2">The sequence shown here is derived from an EMBL/GenBank/DDBJ whole genome shotgun (WGS) entry which is preliminary data.</text>
</comment>
<organism evidence="2 3">
    <name type="scientific">Adineta steineri</name>
    <dbReference type="NCBI Taxonomy" id="433720"/>
    <lineage>
        <taxon>Eukaryota</taxon>
        <taxon>Metazoa</taxon>
        <taxon>Spiralia</taxon>
        <taxon>Gnathifera</taxon>
        <taxon>Rotifera</taxon>
        <taxon>Eurotatoria</taxon>
        <taxon>Bdelloidea</taxon>
        <taxon>Adinetida</taxon>
        <taxon>Adinetidae</taxon>
        <taxon>Adineta</taxon>
    </lineage>
</organism>
<dbReference type="OrthoDB" id="10317467at2759"/>
<proteinExistence type="predicted"/>
<evidence type="ECO:0000313" key="3">
    <source>
        <dbReference type="Proteomes" id="UP000663891"/>
    </source>
</evidence>
<name>A0A815KHE6_9BILA</name>
<dbReference type="EMBL" id="CAJNON010000839">
    <property type="protein sequence ID" value="CAF1389864.1"/>
    <property type="molecule type" value="Genomic_DNA"/>
</dbReference>
<accession>A0A815KHE6</accession>
<feature type="non-terminal residue" evidence="2">
    <location>
        <position position="1"/>
    </location>
</feature>
<dbReference type="AlphaFoldDB" id="A0A815KHE6"/>
<feature type="coiled-coil region" evidence="1">
    <location>
        <begin position="53"/>
        <end position="80"/>
    </location>
</feature>
<keyword evidence="1" id="KW-0175">Coiled coil</keyword>
<protein>
    <submittedName>
        <fullName evidence="2">Uncharacterized protein</fullName>
    </submittedName>
</protein>
<evidence type="ECO:0000256" key="1">
    <source>
        <dbReference type="SAM" id="Coils"/>
    </source>
</evidence>
<sequence length="150" mass="18097">IKLYKHLYDVRYKQDVTREEVQLVKQRISHYNNSPRSKLQISHPTFITTITKQDFQQQIINQLTNAVEQAKDDMLNLYVKTAEIQMEHYSKPYYDKELEKIYVERNSLPIDQKLTTIMRNLLEQRADNRKERIKYVNEFKICCLDSNSNH</sequence>